<dbReference type="InterPro" id="IPR008183">
    <property type="entry name" value="Aldose_1/G6P_1-epimerase"/>
</dbReference>
<gene>
    <name evidence="2" type="ORF">FW784_03340</name>
</gene>
<dbReference type="AlphaFoldDB" id="A0A5D8Z833"/>
<dbReference type="EMBL" id="VTRV01000021">
    <property type="protein sequence ID" value="TZF90951.1"/>
    <property type="molecule type" value="Genomic_DNA"/>
</dbReference>
<comment type="caution">
    <text evidence="2">The sequence shown here is derived from an EMBL/GenBank/DDBJ whole genome shotgun (WGS) entry which is preliminary data.</text>
</comment>
<name>A0A5D8Z833_9GAMM</name>
<dbReference type="Pfam" id="PF01263">
    <property type="entry name" value="Aldose_epim"/>
    <property type="match status" value="1"/>
</dbReference>
<dbReference type="GO" id="GO:0005975">
    <property type="term" value="P:carbohydrate metabolic process"/>
    <property type="evidence" value="ECO:0007669"/>
    <property type="project" value="InterPro"/>
</dbReference>
<dbReference type="GO" id="GO:0016853">
    <property type="term" value="F:isomerase activity"/>
    <property type="evidence" value="ECO:0007669"/>
    <property type="project" value="InterPro"/>
</dbReference>
<sequence>MRRALPCGRGCARRERRGCAIRRARTGSGATTGDARMSTHEQARETPAATSTSGTQPDATVAPRIHTMAAGELVAVFRPEQGMLCTSLKHRGEEILRRVDEMEEALATGMSIGVPLNYPWANRLRAPNYDFDGKEVELDPASPWLMKDWNGVIIHGVPWTKLDWRVEEATDRRLHSRLKWNRPELLDVFPFEHEVEMTATLDGLGLTIETAVLATAGTRVPVSFGFHPYIGLPGMHREQWQLSLPSMQGIVLDERLLPIGERTNLPAYQGPLADLDFDHGFAFTTASPTMSISGNGRRISVDFLENFPFAQIYAPPGHDYISLEPMTAPADALRSHVGLREVAPGERFAATFRLRVEPTENALH</sequence>
<accession>A0A5D8Z833</accession>
<organism evidence="2 3">
    <name type="scientific">Cognatilysobacter lacus</name>
    <dbReference type="NCBI Taxonomy" id="1643323"/>
    <lineage>
        <taxon>Bacteria</taxon>
        <taxon>Pseudomonadati</taxon>
        <taxon>Pseudomonadota</taxon>
        <taxon>Gammaproteobacteria</taxon>
        <taxon>Lysobacterales</taxon>
        <taxon>Lysobacteraceae</taxon>
        <taxon>Cognatilysobacter</taxon>
    </lineage>
</organism>
<evidence type="ECO:0000313" key="2">
    <source>
        <dbReference type="EMBL" id="TZF90951.1"/>
    </source>
</evidence>
<dbReference type="InterPro" id="IPR011013">
    <property type="entry name" value="Gal_mutarotase_sf_dom"/>
</dbReference>
<feature type="compositionally biased region" description="Polar residues" evidence="1">
    <location>
        <begin position="48"/>
        <end position="58"/>
    </location>
</feature>
<keyword evidence="3" id="KW-1185">Reference proteome</keyword>
<dbReference type="Gene3D" id="2.70.98.10">
    <property type="match status" value="1"/>
</dbReference>
<evidence type="ECO:0000256" key="1">
    <source>
        <dbReference type="SAM" id="MobiDB-lite"/>
    </source>
</evidence>
<dbReference type="CDD" id="cd01081">
    <property type="entry name" value="Aldose_epim"/>
    <property type="match status" value="1"/>
</dbReference>
<protein>
    <submittedName>
        <fullName evidence="2">Aldose 1-epimerase</fullName>
    </submittedName>
</protein>
<reference evidence="2 3" key="1">
    <citation type="submission" date="2019-08" db="EMBL/GenBank/DDBJ databases">
        <title>Draft genome sequence of Lysobacter sp. UKS-15.</title>
        <authorList>
            <person name="Im W.-T."/>
        </authorList>
    </citation>
    <scope>NUCLEOTIDE SEQUENCE [LARGE SCALE GENOMIC DNA]</scope>
    <source>
        <strain evidence="2 3">UKS-15</strain>
    </source>
</reference>
<dbReference type="Proteomes" id="UP000323164">
    <property type="component" value="Unassembled WGS sequence"/>
</dbReference>
<dbReference type="SUPFAM" id="SSF74650">
    <property type="entry name" value="Galactose mutarotase-like"/>
    <property type="match status" value="1"/>
</dbReference>
<proteinExistence type="predicted"/>
<evidence type="ECO:0000313" key="3">
    <source>
        <dbReference type="Proteomes" id="UP000323164"/>
    </source>
</evidence>
<dbReference type="GO" id="GO:0030246">
    <property type="term" value="F:carbohydrate binding"/>
    <property type="evidence" value="ECO:0007669"/>
    <property type="project" value="InterPro"/>
</dbReference>
<feature type="region of interest" description="Disordered" evidence="1">
    <location>
        <begin position="22"/>
        <end position="59"/>
    </location>
</feature>
<dbReference type="OrthoDB" id="9808779at2"/>
<dbReference type="InterPro" id="IPR014718">
    <property type="entry name" value="GH-type_carb-bd"/>
</dbReference>